<dbReference type="GO" id="GO:0031966">
    <property type="term" value="C:mitochondrial membrane"/>
    <property type="evidence" value="ECO:0007669"/>
    <property type="project" value="UniProtKB-SubCell"/>
</dbReference>
<sequence>MASKLPKLRTTAVQASQCLTKINAAQASQFVAETASQASQFVTKSGTSFYKELLERNKQYIQDPANAEKCRLLAKQLFYTRLASIPSRYEAFWKELESLKTLLKNRQELNVEKAGLATLFGLECFAWFCMGEIIGRGFTITGYHV</sequence>
<evidence type="ECO:0000256" key="4">
    <source>
        <dbReference type="ARBA" id="ARBA00022547"/>
    </source>
</evidence>
<dbReference type="GO" id="GO:0045259">
    <property type="term" value="C:proton-transporting ATP synthase complex"/>
    <property type="evidence" value="ECO:0007669"/>
    <property type="project" value="UniProtKB-KW"/>
</dbReference>
<evidence type="ECO:0000256" key="7">
    <source>
        <dbReference type="ARBA" id="ARBA00023128"/>
    </source>
</evidence>
<comment type="similarity">
    <text evidence="2">Belongs to the ATPase g subunit family.</text>
</comment>
<keyword evidence="9" id="KW-0066">ATP synthesis</keyword>
<organism evidence="10 11">
    <name type="scientific">Rubroshorea leprosula</name>
    <dbReference type="NCBI Taxonomy" id="152421"/>
    <lineage>
        <taxon>Eukaryota</taxon>
        <taxon>Viridiplantae</taxon>
        <taxon>Streptophyta</taxon>
        <taxon>Embryophyta</taxon>
        <taxon>Tracheophyta</taxon>
        <taxon>Spermatophyta</taxon>
        <taxon>Magnoliopsida</taxon>
        <taxon>eudicotyledons</taxon>
        <taxon>Gunneridae</taxon>
        <taxon>Pentapetalae</taxon>
        <taxon>rosids</taxon>
        <taxon>malvids</taxon>
        <taxon>Malvales</taxon>
        <taxon>Dipterocarpaceae</taxon>
        <taxon>Rubroshorea</taxon>
    </lineage>
</organism>
<dbReference type="Pfam" id="PF04718">
    <property type="entry name" value="ATP-synt_G"/>
    <property type="match status" value="1"/>
</dbReference>
<keyword evidence="11" id="KW-1185">Reference proteome</keyword>
<dbReference type="InterPro" id="IPR006808">
    <property type="entry name" value="ATP_synth_F0_gsu_mt"/>
</dbReference>
<evidence type="ECO:0000256" key="2">
    <source>
        <dbReference type="ARBA" id="ARBA00005699"/>
    </source>
</evidence>
<evidence type="ECO:0000256" key="5">
    <source>
        <dbReference type="ARBA" id="ARBA00022781"/>
    </source>
</evidence>
<keyword evidence="8" id="KW-0472">Membrane</keyword>
<dbReference type="AlphaFoldDB" id="A0AAV5LEN5"/>
<keyword evidence="6" id="KW-0406">Ion transport</keyword>
<dbReference type="Proteomes" id="UP001054252">
    <property type="component" value="Unassembled WGS sequence"/>
</dbReference>
<keyword evidence="4" id="KW-0138">CF(0)</keyword>
<keyword evidence="7" id="KW-0496">Mitochondrion</keyword>
<dbReference type="EMBL" id="BPVZ01000112">
    <property type="protein sequence ID" value="GKV35721.1"/>
    <property type="molecule type" value="Genomic_DNA"/>
</dbReference>
<evidence type="ECO:0000256" key="8">
    <source>
        <dbReference type="ARBA" id="ARBA00023136"/>
    </source>
</evidence>
<accession>A0AAV5LEN5</accession>
<evidence type="ECO:0000256" key="9">
    <source>
        <dbReference type="ARBA" id="ARBA00023310"/>
    </source>
</evidence>
<name>A0AAV5LEN5_9ROSI</name>
<evidence type="ECO:0000256" key="1">
    <source>
        <dbReference type="ARBA" id="ARBA00004325"/>
    </source>
</evidence>
<proteinExistence type="inferred from homology"/>
<comment type="subcellular location">
    <subcellularLocation>
        <location evidence="1">Mitochondrion membrane</location>
    </subcellularLocation>
</comment>
<reference evidence="10 11" key="1">
    <citation type="journal article" date="2021" name="Commun. Biol.">
        <title>The genome of Shorea leprosula (Dipterocarpaceae) highlights the ecological relevance of drought in aseasonal tropical rainforests.</title>
        <authorList>
            <person name="Ng K.K.S."/>
            <person name="Kobayashi M.J."/>
            <person name="Fawcett J.A."/>
            <person name="Hatakeyama M."/>
            <person name="Paape T."/>
            <person name="Ng C.H."/>
            <person name="Ang C.C."/>
            <person name="Tnah L.H."/>
            <person name="Lee C.T."/>
            <person name="Nishiyama T."/>
            <person name="Sese J."/>
            <person name="O'Brien M.J."/>
            <person name="Copetti D."/>
            <person name="Mohd Noor M.I."/>
            <person name="Ong R.C."/>
            <person name="Putra M."/>
            <person name="Sireger I.Z."/>
            <person name="Indrioko S."/>
            <person name="Kosugi Y."/>
            <person name="Izuno A."/>
            <person name="Isagi Y."/>
            <person name="Lee S.L."/>
            <person name="Shimizu K.K."/>
        </authorList>
    </citation>
    <scope>NUCLEOTIDE SEQUENCE [LARGE SCALE GENOMIC DNA]</scope>
    <source>
        <strain evidence="10">214</strain>
    </source>
</reference>
<keyword evidence="3" id="KW-0813">Transport</keyword>
<dbReference type="GO" id="GO:0015986">
    <property type="term" value="P:proton motive force-driven ATP synthesis"/>
    <property type="evidence" value="ECO:0007669"/>
    <property type="project" value="InterPro"/>
</dbReference>
<protein>
    <submittedName>
        <fullName evidence="10">Uncharacterized protein</fullName>
    </submittedName>
</protein>
<dbReference type="PANTHER" id="PTHR12386">
    <property type="entry name" value="ATP SYNTHASE SUBUNIT"/>
    <property type="match status" value="1"/>
</dbReference>
<keyword evidence="5" id="KW-0375">Hydrogen ion transport</keyword>
<evidence type="ECO:0000256" key="6">
    <source>
        <dbReference type="ARBA" id="ARBA00023065"/>
    </source>
</evidence>
<gene>
    <name evidence="10" type="ORF">SLEP1_g43951</name>
</gene>
<evidence type="ECO:0000256" key="3">
    <source>
        <dbReference type="ARBA" id="ARBA00022448"/>
    </source>
</evidence>
<dbReference type="GO" id="GO:0015078">
    <property type="term" value="F:proton transmembrane transporter activity"/>
    <property type="evidence" value="ECO:0007669"/>
    <property type="project" value="InterPro"/>
</dbReference>
<comment type="caution">
    <text evidence="10">The sequence shown here is derived from an EMBL/GenBank/DDBJ whole genome shotgun (WGS) entry which is preliminary data.</text>
</comment>
<evidence type="ECO:0000313" key="11">
    <source>
        <dbReference type="Proteomes" id="UP001054252"/>
    </source>
</evidence>
<evidence type="ECO:0000313" key="10">
    <source>
        <dbReference type="EMBL" id="GKV35721.1"/>
    </source>
</evidence>